<protein>
    <submittedName>
        <fullName evidence="3">Pectate lyase P59</fullName>
    </submittedName>
</protein>
<accession>A0A2U1NBC9</accession>
<dbReference type="Gene3D" id="2.160.20.10">
    <property type="entry name" value="Single-stranded right-handed beta-helix, Pectin lyase-like"/>
    <property type="match status" value="1"/>
</dbReference>
<feature type="region of interest" description="Disordered" evidence="2">
    <location>
        <begin position="110"/>
        <end position="183"/>
    </location>
</feature>
<feature type="compositionally biased region" description="Basic and acidic residues" evidence="2">
    <location>
        <begin position="114"/>
        <end position="129"/>
    </location>
</feature>
<reference evidence="3 4" key="1">
    <citation type="journal article" date="2018" name="Mol. Plant">
        <title>The genome of Artemisia annua provides insight into the evolution of Asteraceae family and artemisinin biosynthesis.</title>
        <authorList>
            <person name="Shen Q."/>
            <person name="Zhang L."/>
            <person name="Liao Z."/>
            <person name="Wang S."/>
            <person name="Yan T."/>
            <person name="Shi P."/>
            <person name="Liu M."/>
            <person name="Fu X."/>
            <person name="Pan Q."/>
            <person name="Wang Y."/>
            <person name="Lv Z."/>
            <person name="Lu X."/>
            <person name="Zhang F."/>
            <person name="Jiang W."/>
            <person name="Ma Y."/>
            <person name="Chen M."/>
            <person name="Hao X."/>
            <person name="Li L."/>
            <person name="Tang Y."/>
            <person name="Lv G."/>
            <person name="Zhou Y."/>
            <person name="Sun X."/>
            <person name="Brodelius P.E."/>
            <person name="Rose J.K.C."/>
            <person name="Tang K."/>
        </authorList>
    </citation>
    <scope>NUCLEOTIDE SEQUENCE [LARGE SCALE GENOMIC DNA]</scope>
    <source>
        <strain evidence="4">cv. Huhao1</strain>
        <tissue evidence="3">Leaf</tissue>
    </source>
</reference>
<evidence type="ECO:0000313" key="3">
    <source>
        <dbReference type="EMBL" id="PWA70803.1"/>
    </source>
</evidence>
<dbReference type="OrthoDB" id="1637350at2759"/>
<dbReference type="InterPro" id="IPR045032">
    <property type="entry name" value="PEL"/>
</dbReference>
<organism evidence="3 4">
    <name type="scientific">Artemisia annua</name>
    <name type="common">Sweet wormwood</name>
    <dbReference type="NCBI Taxonomy" id="35608"/>
    <lineage>
        <taxon>Eukaryota</taxon>
        <taxon>Viridiplantae</taxon>
        <taxon>Streptophyta</taxon>
        <taxon>Embryophyta</taxon>
        <taxon>Tracheophyta</taxon>
        <taxon>Spermatophyta</taxon>
        <taxon>Magnoliopsida</taxon>
        <taxon>eudicotyledons</taxon>
        <taxon>Gunneridae</taxon>
        <taxon>Pentapetalae</taxon>
        <taxon>asterids</taxon>
        <taxon>campanulids</taxon>
        <taxon>Asterales</taxon>
        <taxon>Asteraceae</taxon>
        <taxon>Asteroideae</taxon>
        <taxon>Anthemideae</taxon>
        <taxon>Artemisiinae</taxon>
        <taxon>Artemisia</taxon>
    </lineage>
</organism>
<keyword evidence="1" id="KW-0732">Signal</keyword>
<keyword evidence="4" id="KW-1185">Reference proteome</keyword>
<dbReference type="InterPro" id="IPR011050">
    <property type="entry name" value="Pectin_lyase_fold/virulence"/>
</dbReference>
<dbReference type="GO" id="GO:0030570">
    <property type="term" value="F:pectate lyase activity"/>
    <property type="evidence" value="ECO:0007669"/>
    <property type="project" value="InterPro"/>
</dbReference>
<dbReference type="PANTHER" id="PTHR31683">
    <property type="entry name" value="PECTATE LYASE 18-RELATED"/>
    <property type="match status" value="1"/>
</dbReference>
<evidence type="ECO:0000313" key="4">
    <source>
        <dbReference type="Proteomes" id="UP000245207"/>
    </source>
</evidence>
<keyword evidence="3" id="KW-0456">Lyase</keyword>
<feature type="compositionally biased region" description="Low complexity" evidence="2">
    <location>
        <begin position="143"/>
        <end position="157"/>
    </location>
</feature>
<dbReference type="PANTHER" id="PTHR31683:SF69">
    <property type="entry name" value="PECTATE LYASE 7-RELATED"/>
    <property type="match status" value="1"/>
</dbReference>
<dbReference type="EMBL" id="PKPP01003178">
    <property type="protein sequence ID" value="PWA70803.1"/>
    <property type="molecule type" value="Genomic_DNA"/>
</dbReference>
<dbReference type="PRINTS" id="PR00807">
    <property type="entry name" value="AMBALLERGEN"/>
</dbReference>
<comment type="caution">
    <text evidence="3">The sequence shown here is derived from an EMBL/GenBank/DDBJ whole genome shotgun (WGS) entry which is preliminary data.</text>
</comment>
<gene>
    <name evidence="3" type="ORF">CTI12_AA286220</name>
</gene>
<dbReference type="InterPro" id="IPR012334">
    <property type="entry name" value="Pectin_lyas_fold"/>
</dbReference>
<sequence>MGYGCDDKDPCNSWTSLEGWVTGQCCMLEHFARPLDSHVINNEYTKWQSYTIGGADGAIIISQGNQFVAADGACKEITKREQEPESIWREWTWRSEGDLQRNIYLKTSTTSHPVLERRQRAGKNKKQDPIKSTSVTECRHVHAATPPTEHTAPASSTKESGTESAKQVLFKTKKPFGKKEKAD</sequence>
<dbReference type="InterPro" id="IPR018082">
    <property type="entry name" value="AmbAllergen"/>
</dbReference>
<dbReference type="Proteomes" id="UP000245207">
    <property type="component" value="Unassembled WGS sequence"/>
</dbReference>
<name>A0A2U1NBC9_ARTAN</name>
<evidence type="ECO:0000256" key="2">
    <source>
        <dbReference type="SAM" id="MobiDB-lite"/>
    </source>
</evidence>
<proteinExistence type="predicted"/>
<dbReference type="AlphaFoldDB" id="A0A2U1NBC9"/>
<evidence type="ECO:0000256" key="1">
    <source>
        <dbReference type="ARBA" id="ARBA00022729"/>
    </source>
</evidence>
<dbReference type="SUPFAM" id="SSF51126">
    <property type="entry name" value="Pectin lyase-like"/>
    <property type="match status" value="1"/>
</dbReference>
<dbReference type="STRING" id="35608.A0A2U1NBC9"/>